<dbReference type="SUPFAM" id="SSF46689">
    <property type="entry name" value="Homeodomain-like"/>
    <property type="match status" value="1"/>
</dbReference>
<feature type="domain" description="HTH tetR-type" evidence="5">
    <location>
        <begin position="23"/>
        <end position="83"/>
    </location>
</feature>
<protein>
    <submittedName>
        <fullName evidence="6">TetR/AcrR family transcriptional regulator</fullName>
    </submittedName>
</protein>
<name>A0ABT2JWK2_9ACTN</name>
<dbReference type="PROSITE" id="PS50977">
    <property type="entry name" value="HTH_TETR_2"/>
    <property type="match status" value="1"/>
</dbReference>
<accession>A0ABT2JWK2</accession>
<evidence type="ECO:0000256" key="2">
    <source>
        <dbReference type="ARBA" id="ARBA00023125"/>
    </source>
</evidence>
<dbReference type="InterPro" id="IPR025996">
    <property type="entry name" value="MT1864/Rv1816-like_C"/>
</dbReference>
<dbReference type="PANTHER" id="PTHR30055">
    <property type="entry name" value="HTH-TYPE TRANSCRIPTIONAL REGULATOR RUTR"/>
    <property type="match status" value="1"/>
</dbReference>
<keyword evidence="1" id="KW-0805">Transcription regulation</keyword>
<dbReference type="InterPro" id="IPR001647">
    <property type="entry name" value="HTH_TetR"/>
</dbReference>
<reference evidence="6 7" key="1">
    <citation type="submission" date="2021-10" db="EMBL/GenBank/DDBJ databases">
        <title>Streptomyces gossypii sp. nov., isolated from soil collected from cotton field.</title>
        <authorList>
            <person name="Ge X."/>
            <person name="Chen X."/>
            <person name="Liu W."/>
        </authorList>
    </citation>
    <scope>NUCLEOTIDE SEQUENCE [LARGE SCALE GENOMIC DNA]</scope>
    <source>
        <strain evidence="6 7">N2-109</strain>
    </source>
</reference>
<dbReference type="RefSeq" id="WP_260219004.1">
    <property type="nucleotide sequence ID" value="NZ_JAJAGO010000007.1"/>
</dbReference>
<dbReference type="PANTHER" id="PTHR30055:SF220">
    <property type="entry name" value="TETR-FAMILY REGULATORY PROTEIN"/>
    <property type="match status" value="1"/>
</dbReference>
<dbReference type="SUPFAM" id="SSF48498">
    <property type="entry name" value="Tetracyclin repressor-like, C-terminal domain"/>
    <property type="match status" value="1"/>
</dbReference>
<proteinExistence type="predicted"/>
<feature type="DNA-binding region" description="H-T-H motif" evidence="4">
    <location>
        <begin position="46"/>
        <end position="65"/>
    </location>
</feature>
<sequence>MEDSSPNAGTRQSLGGKTAYHHGDLRNALIDAATGLARSGGPDAVVLRAAARRVGVSPTAAYRHFAGQSDLLGAVKVRGQQTLATWMADAAASAAPEGEDAVEQRMIAMGRGYIAFALEEPGLFRSAFCDHLSEAAVDVNEAGVPMPEAGAPGFGSFQLLIDILDGLVAVGRMPPERRPGAEITAWSMVHGLATLLLDDAALEGITAEQRDAAVDRALHTLVAGFTAP</sequence>
<dbReference type="Pfam" id="PF13305">
    <property type="entry name" value="TetR_C_33"/>
    <property type="match status" value="1"/>
</dbReference>
<evidence type="ECO:0000256" key="1">
    <source>
        <dbReference type="ARBA" id="ARBA00023015"/>
    </source>
</evidence>
<dbReference type="Pfam" id="PF00440">
    <property type="entry name" value="TetR_N"/>
    <property type="match status" value="1"/>
</dbReference>
<dbReference type="Proteomes" id="UP001156389">
    <property type="component" value="Unassembled WGS sequence"/>
</dbReference>
<keyword evidence="7" id="KW-1185">Reference proteome</keyword>
<gene>
    <name evidence="6" type="ORF">LHJ74_17650</name>
</gene>
<evidence type="ECO:0000313" key="6">
    <source>
        <dbReference type="EMBL" id="MCT2591700.1"/>
    </source>
</evidence>
<dbReference type="InterPro" id="IPR036271">
    <property type="entry name" value="Tet_transcr_reg_TetR-rel_C_sf"/>
</dbReference>
<comment type="caution">
    <text evidence="6">The sequence shown here is derived from an EMBL/GenBank/DDBJ whole genome shotgun (WGS) entry which is preliminary data.</text>
</comment>
<evidence type="ECO:0000256" key="3">
    <source>
        <dbReference type="ARBA" id="ARBA00023163"/>
    </source>
</evidence>
<dbReference type="InterPro" id="IPR050109">
    <property type="entry name" value="HTH-type_TetR-like_transc_reg"/>
</dbReference>
<keyword evidence="2 4" id="KW-0238">DNA-binding</keyword>
<evidence type="ECO:0000259" key="5">
    <source>
        <dbReference type="PROSITE" id="PS50977"/>
    </source>
</evidence>
<dbReference type="EMBL" id="JAJAGO010000007">
    <property type="protein sequence ID" value="MCT2591700.1"/>
    <property type="molecule type" value="Genomic_DNA"/>
</dbReference>
<evidence type="ECO:0000256" key="4">
    <source>
        <dbReference type="PROSITE-ProRule" id="PRU00335"/>
    </source>
</evidence>
<evidence type="ECO:0000313" key="7">
    <source>
        <dbReference type="Proteomes" id="UP001156389"/>
    </source>
</evidence>
<dbReference type="Gene3D" id="1.10.357.10">
    <property type="entry name" value="Tetracycline Repressor, domain 2"/>
    <property type="match status" value="1"/>
</dbReference>
<organism evidence="6 7">
    <name type="scientific">Streptomyces gossypii</name>
    <dbReference type="NCBI Taxonomy" id="2883101"/>
    <lineage>
        <taxon>Bacteria</taxon>
        <taxon>Bacillati</taxon>
        <taxon>Actinomycetota</taxon>
        <taxon>Actinomycetes</taxon>
        <taxon>Kitasatosporales</taxon>
        <taxon>Streptomycetaceae</taxon>
        <taxon>Streptomyces</taxon>
    </lineage>
</organism>
<keyword evidence="3" id="KW-0804">Transcription</keyword>
<dbReference type="InterPro" id="IPR009057">
    <property type="entry name" value="Homeodomain-like_sf"/>
</dbReference>